<evidence type="ECO:0000313" key="3">
    <source>
        <dbReference type="EMBL" id="MBW30293.1"/>
    </source>
</evidence>
<organism evidence="3">
    <name type="scientific">Anopheles braziliensis</name>
    <dbReference type="NCBI Taxonomy" id="58242"/>
    <lineage>
        <taxon>Eukaryota</taxon>
        <taxon>Metazoa</taxon>
        <taxon>Ecdysozoa</taxon>
        <taxon>Arthropoda</taxon>
        <taxon>Hexapoda</taxon>
        <taxon>Insecta</taxon>
        <taxon>Pterygota</taxon>
        <taxon>Neoptera</taxon>
        <taxon>Endopterygota</taxon>
        <taxon>Diptera</taxon>
        <taxon>Nematocera</taxon>
        <taxon>Culicoidea</taxon>
        <taxon>Culicidae</taxon>
        <taxon>Anophelinae</taxon>
        <taxon>Anopheles</taxon>
    </lineage>
</organism>
<sequence length="93" mass="10456">MKWRLLLRLLLLLLLLLLLRMVVLARFQLTDIDQLGLRYRCLIVGHPHRGRQVGRAEKRGQRGGTELGQPTGWGVGSISASHDRNGTHALQLA</sequence>
<feature type="compositionally biased region" description="Gly residues" evidence="1">
    <location>
        <begin position="62"/>
        <end position="75"/>
    </location>
</feature>
<feature type="signal peptide" evidence="2">
    <location>
        <begin position="1"/>
        <end position="25"/>
    </location>
</feature>
<dbReference type="EMBL" id="GGFM01009542">
    <property type="protein sequence ID" value="MBW30293.1"/>
    <property type="molecule type" value="Transcribed_RNA"/>
</dbReference>
<keyword evidence="2" id="KW-0732">Signal</keyword>
<proteinExistence type="predicted"/>
<reference evidence="3" key="1">
    <citation type="submission" date="2018-01" db="EMBL/GenBank/DDBJ databases">
        <title>An insight into the sialome of Amazonian anophelines.</title>
        <authorList>
            <person name="Ribeiro J.M."/>
            <person name="Scarpassa V."/>
            <person name="Calvo E."/>
        </authorList>
    </citation>
    <scope>NUCLEOTIDE SEQUENCE</scope>
    <source>
        <tissue evidence="3">Salivary glands</tissue>
    </source>
</reference>
<protein>
    <submittedName>
        <fullName evidence="3">Putative secreted peptide</fullName>
    </submittedName>
</protein>
<feature type="region of interest" description="Disordered" evidence="1">
    <location>
        <begin position="50"/>
        <end position="93"/>
    </location>
</feature>
<name>A0A2M3ZP69_9DIPT</name>
<evidence type="ECO:0000256" key="2">
    <source>
        <dbReference type="SAM" id="SignalP"/>
    </source>
</evidence>
<dbReference type="AlphaFoldDB" id="A0A2M3ZP69"/>
<evidence type="ECO:0000256" key="1">
    <source>
        <dbReference type="SAM" id="MobiDB-lite"/>
    </source>
</evidence>
<feature type="chain" id="PRO_5014643150" evidence="2">
    <location>
        <begin position="26"/>
        <end position="93"/>
    </location>
</feature>
<accession>A0A2M3ZP69</accession>